<protein>
    <submittedName>
        <fullName evidence="1">Uncharacterized protein</fullName>
    </submittedName>
</protein>
<keyword evidence="2" id="KW-1185">Reference proteome</keyword>
<dbReference type="KEGG" id="acj:ACAM_1401"/>
<dbReference type="AlphaFoldDB" id="U3TFQ1"/>
<dbReference type="eggNOG" id="arCOG07081">
    <property type="taxonomic scope" value="Archaea"/>
</dbReference>
<accession>U3TFQ1</accession>
<proteinExistence type="predicted"/>
<name>U3TFQ1_9CREN</name>
<reference evidence="1 2" key="1">
    <citation type="journal article" date="2013" name="Appl. Environ. Microbiol.">
        <title>Variation of the Virus-Related Elements within Syntenic Genomes of the Hyperthermophilic Archaeon Aeropyrum.</title>
        <authorList>
            <person name="Daifuku T."/>
            <person name="Yoshida T."/>
            <person name="Kitamura T."/>
            <person name="Kawaichi S."/>
            <person name="Inoue T."/>
            <person name="Nomura K."/>
            <person name="Yoshida Y."/>
            <person name="Kuno S."/>
            <person name="Sako Y."/>
        </authorList>
    </citation>
    <scope>NUCLEOTIDE SEQUENCE [LARGE SCALE GENOMIC DNA]</scope>
    <source>
        <strain evidence="1 2">SY1</strain>
    </source>
</reference>
<gene>
    <name evidence="1" type="ORF">ACAM_1401</name>
</gene>
<evidence type="ECO:0000313" key="2">
    <source>
        <dbReference type="Proteomes" id="UP000016887"/>
    </source>
</evidence>
<evidence type="ECO:0000313" key="1">
    <source>
        <dbReference type="EMBL" id="BAN90870.1"/>
    </source>
</evidence>
<dbReference type="EMBL" id="AP012489">
    <property type="protein sequence ID" value="BAN90870.1"/>
    <property type="molecule type" value="Genomic_DNA"/>
</dbReference>
<sequence>MFGVLLVSFAISAYSNLEYVKNEERVASSLVDGSGFHVSILADDIMALASSYDSDPERTRFLVASAVVNSKALATLSKALNDLEGDEHYRKWYLVYGSLFMYFAGLTGKEHEDIVNKLSEDGEALQKIAAVLERAGSSTNPFEIQREELDNLVDLASALVTSGND</sequence>
<dbReference type="Proteomes" id="UP000016887">
    <property type="component" value="Chromosome"/>
</dbReference>
<organism evidence="1 2">
    <name type="scientific">Aeropyrum camini SY1 = JCM 12091</name>
    <dbReference type="NCBI Taxonomy" id="1198449"/>
    <lineage>
        <taxon>Archaea</taxon>
        <taxon>Thermoproteota</taxon>
        <taxon>Thermoprotei</taxon>
        <taxon>Desulfurococcales</taxon>
        <taxon>Desulfurococcaceae</taxon>
        <taxon>Aeropyrum</taxon>
    </lineage>
</organism>